<feature type="region of interest" description="Disordered" evidence="1">
    <location>
        <begin position="1"/>
        <end position="76"/>
    </location>
</feature>
<dbReference type="EMBL" id="LBMM01001044">
    <property type="protein sequence ID" value="KMQ97027.1"/>
    <property type="molecule type" value="Genomic_DNA"/>
</dbReference>
<feature type="compositionally biased region" description="Gly residues" evidence="1">
    <location>
        <begin position="13"/>
        <end position="52"/>
    </location>
</feature>
<dbReference type="AlphaFoldDB" id="A0A0J7L2L7"/>
<evidence type="ECO:0000313" key="3">
    <source>
        <dbReference type="Proteomes" id="UP000036403"/>
    </source>
</evidence>
<gene>
    <name evidence="2" type="ORF">RF55_2666</name>
</gene>
<dbReference type="PaxDb" id="67767-A0A0J7L2L7"/>
<accession>A0A0J7L2L7</accession>
<reference evidence="2 3" key="1">
    <citation type="submission" date="2015-04" db="EMBL/GenBank/DDBJ databases">
        <title>Lasius niger genome sequencing.</title>
        <authorList>
            <person name="Konorov E.A."/>
            <person name="Nikitin M.A."/>
            <person name="Kirill M.V."/>
            <person name="Chang P."/>
        </authorList>
    </citation>
    <scope>NUCLEOTIDE SEQUENCE [LARGE SCALE GENOMIC DNA]</scope>
    <source>
        <tissue evidence="2">Whole</tissue>
    </source>
</reference>
<name>A0A0J7L2L7_LASNI</name>
<keyword evidence="3" id="KW-1185">Reference proteome</keyword>
<evidence type="ECO:0000256" key="1">
    <source>
        <dbReference type="SAM" id="MobiDB-lite"/>
    </source>
</evidence>
<comment type="caution">
    <text evidence="2">The sequence shown here is derived from an EMBL/GenBank/DDBJ whole genome shotgun (WGS) entry which is preliminary data.</text>
</comment>
<organism evidence="2 3">
    <name type="scientific">Lasius niger</name>
    <name type="common">Black garden ant</name>
    <dbReference type="NCBI Taxonomy" id="67767"/>
    <lineage>
        <taxon>Eukaryota</taxon>
        <taxon>Metazoa</taxon>
        <taxon>Ecdysozoa</taxon>
        <taxon>Arthropoda</taxon>
        <taxon>Hexapoda</taxon>
        <taxon>Insecta</taxon>
        <taxon>Pterygota</taxon>
        <taxon>Neoptera</taxon>
        <taxon>Endopterygota</taxon>
        <taxon>Hymenoptera</taxon>
        <taxon>Apocrita</taxon>
        <taxon>Aculeata</taxon>
        <taxon>Formicoidea</taxon>
        <taxon>Formicidae</taxon>
        <taxon>Formicinae</taxon>
        <taxon>Lasius</taxon>
        <taxon>Lasius</taxon>
    </lineage>
</organism>
<dbReference type="Proteomes" id="UP000036403">
    <property type="component" value="Unassembled WGS sequence"/>
</dbReference>
<sequence length="76" mass="7193">MCQRLQRRPCDLRGGGGAGATALAAGGGVGGGGGSSGDDSDGGGGGGGGGEWSGTRGSRDSHGADAWFDTDQRPGR</sequence>
<protein>
    <submittedName>
        <fullName evidence="2">Uncharacterized protein</fullName>
    </submittedName>
</protein>
<proteinExistence type="predicted"/>
<evidence type="ECO:0000313" key="2">
    <source>
        <dbReference type="EMBL" id="KMQ97027.1"/>
    </source>
</evidence>